<dbReference type="STRING" id="908337.HMPREF9257_1529"/>
<dbReference type="Pfam" id="PF13354">
    <property type="entry name" value="Beta-lactamase2"/>
    <property type="match status" value="1"/>
</dbReference>
<dbReference type="Proteomes" id="UP000005990">
    <property type="component" value="Unassembled WGS sequence"/>
</dbReference>
<dbReference type="InterPro" id="IPR045155">
    <property type="entry name" value="Beta-lactam_cat"/>
</dbReference>
<gene>
    <name evidence="4" type="ORF">HMPREF9257_1529</name>
</gene>
<keyword evidence="2" id="KW-0472">Membrane</keyword>
<feature type="compositionally biased region" description="Basic and acidic residues" evidence="1">
    <location>
        <begin position="67"/>
        <end position="91"/>
    </location>
</feature>
<protein>
    <recommendedName>
        <fullName evidence="3">Beta-lactamase class A catalytic domain-containing protein</fullName>
    </recommendedName>
</protein>
<dbReference type="eggNOG" id="COG2367">
    <property type="taxonomic scope" value="Bacteria"/>
</dbReference>
<feature type="region of interest" description="Disordered" evidence="1">
    <location>
        <begin position="198"/>
        <end position="240"/>
    </location>
</feature>
<dbReference type="EMBL" id="AENN01000015">
    <property type="protein sequence ID" value="EFR30934.1"/>
    <property type="molecule type" value="Genomic_DNA"/>
</dbReference>
<evidence type="ECO:0000313" key="4">
    <source>
        <dbReference type="EMBL" id="EFR30934.1"/>
    </source>
</evidence>
<evidence type="ECO:0000313" key="5">
    <source>
        <dbReference type="Proteomes" id="UP000005990"/>
    </source>
</evidence>
<evidence type="ECO:0000259" key="3">
    <source>
        <dbReference type="Pfam" id="PF13354"/>
    </source>
</evidence>
<keyword evidence="2" id="KW-0812">Transmembrane</keyword>
<dbReference type="RefSeq" id="WP_006418137.1">
    <property type="nucleotide sequence ID" value="NZ_AENN01000015.1"/>
</dbReference>
<feature type="domain" description="Beta-lactamase class A catalytic" evidence="3">
    <location>
        <begin position="368"/>
        <end position="584"/>
    </location>
</feature>
<keyword evidence="2" id="KW-1133">Transmembrane helix</keyword>
<feature type="region of interest" description="Disordered" evidence="1">
    <location>
        <begin position="59"/>
        <end position="112"/>
    </location>
</feature>
<dbReference type="InterPro" id="IPR012338">
    <property type="entry name" value="Beta-lactam/transpept-like"/>
</dbReference>
<dbReference type="Gene3D" id="3.40.710.10">
    <property type="entry name" value="DD-peptidase/beta-lactamase superfamily"/>
    <property type="match status" value="1"/>
</dbReference>
<organism evidence="4 5">
    <name type="scientific">Eremococcus coleocola ACS-139-V-Col8</name>
    <dbReference type="NCBI Taxonomy" id="908337"/>
    <lineage>
        <taxon>Bacteria</taxon>
        <taxon>Bacillati</taxon>
        <taxon>Bacillota</taxon>
        <taxon>Bacilli</taxon>
        <taxon>Lactobacillales</taxon>
        <taxon>Aerococcaceae</taxon>
        <taxon>Eremococcus</taxon>
    </lineage>
</organism>
<feature type="compositionally biased region" description="Polar residues" evidence="1">
    <location>
        <begin position="629"/>
        <end position="660"/>
    </location>
</feature>
<proteinExistence type="predicted"/>
<feature type="transmembrane region" description="Helical" evidence="2">
    <location>
        <begin position="161"/>
        <end position="181"/>
    </location>
</feature>
<dbReference type="GO" id="GO:0008800">
    <property type="term" value="F:beta-lactamase activity"/>
    <property type="evidence" value="ECO:0007669"/>
    <property type="project" value="InterPro"/>
</dbReference>
<evidence type="ECO:0000256" key="1">
    <source>
        <dbReference type="SAM" id="MobiDB-lite"/>
    </source>
</evidence>
<evidence type="ECO:0000256" key="2">
    <source>
        <dbReference type="SAM" id="Phobius"/>
    </source>
</evidence>
<reference evidence="4 5" key="1">
    <citation type="submission" date="2010-10" db="EMBL/GenBank/DDBJ databases">
        <authorList>
            <person name="Durkin A.S."/>
            <person name="Madupu R."/>
            <person name="Torralba M."/>
            <person name="Gillis M."/>
            <person name="Methe B."/>
            <person name="Sutton G."/>
            <person name="Nelson K.E."/>
        </authorList>
    </citation>
    <scope>NUCLEOTIDE SEQUENCE [LARGE SCALE GENOMIC DNA]</scope>
    <source>
        <strain evidence="4 5">ACS-139-V-Col8</strain>
    </source>
</reference>
<feature type="compositionally biased region" description="Polar residues" evidence="1">
    <location>
        <begin position="216"/>
        <end position="239"/>
    </location>
</feature>
<feature type="compositionally biased region" description="Low complexity" evidence="1">
    <location>
        <begin position="613"/>
        <end position="624"/>
    </location>
</feature>
<keyword evidence="5" id="KW-1185">Reference proteome</keyword>
<dbReference type="GO" id="GO:0030655">
    <property type="term" value="P:beta-lactam antibiotic catabolic process"/>
    <property type="evidence" value="ECO:0007669"/>
    <property type="project" value="InterPro"/>
</dbReference>
<dbReference type="SUPFAM" id="SSF56601">
    <property type="entry name" value="beta-lactamase/transpeptidase-like"/>
    <property type="match status" value="1"/>
</dbReference>
<name>E4KPP1_9LACT</name>
<feature type="region of interest" description="Disordered" evidence="1">
    <location>
        <begin position="607"/>
        <end position="663"/>
    </location>
</feature>
<comment type="caution">
    <text evidence="4">The sequence shown here is derived from an EMBL/GenBank/DDBJ whole genome shotgun (WGS) entry which is preliminary data.</text>
</comment>
<accession>E4KPP1</accession>
<dbReference type="AlphaFoldDB" id="E4KPP1"/>
<dbReference type="OrthoDB" id="2138127at2"/>
<sequence>MICPNCGKTVRSKHQCAHCGHVFSSDEIKAMKKGTVVPKNPVSKESYDYDENTGYDEYAKDTVNNQEYEREPVIDSKKENRTVARDEELQTQREPVPTPVVPDAPESNQVDADDPFQIDEEEMRRIQAENDLDEASNYDDQDFEEDYYEDEPRRRGGFLSVLWGILKLLIAVAIVFLLFLFGPQLIGKVTDYFNQDKSESSQPIETSESEIETGADPSTGSNQESNQAAEEQGTFTVSNKEVKTDNYPIIEVDLAFDQELESVDRSTFNFAIEQDGQKQELGQAFALTKNGKNLSLKFNDPGQVGDGQVQMTSENSDQAGQANLFITSQDGKFEEKISFDRPQADQANAEKQAEFNKAIESGTNNDVSVYLADASEPSQAYQHQAKEVEAANEIAWFILQNLYEKIDANELTLEEPVELNESLIAQGDQGNIAASSPETPLTISDLVYAMVQENDVTAMNHLIQALGGPNQFNTWLNEHDYFATKVNTLLAVDNEGGVTGATTSIQDLGLLLNKLANDELVSAESDAAIKEQLLNTPINNKYPEAGIPDVTGRYEIASADANTKQNYYAGILKTEAKNYIVVMLSDKAKQADFTKLFNSLASLLVTGTDTSDESSSSDSQAQAEPAVDESSQISILPSPNTGQETNNAEGTEANTSTGNANGREDYYSQLVENTGEYVVLPNRSYVNENGVVVEPKWFKAEDGSYKYN</sequence>